<protein>
    <submittedName>
        <fullName evidence="2">Uncharacterized protein</fullName>
    </submittedName>
</protein>
<name>A0A316YYL5_9BASI</name>
<gene>
    <name evidence="2" type="ORF">FA10DRAFT_29554</name>
</gene>
<dbReference type="Proteomes" id="UP000245768">
    <property type="component" value="Unassembled WGS sequence"/>
</dbReference>
<dbReference type="AlphaFoldDB" id="A0A316YYL5"/>
<organism evidence="2 3">
    <name type="scientific">Acaromyces ingoldii</name>
    <dbReference type="NCBI Taxonomy" id="215250"/>
    <lineage>
        <taxon>Eukaryota</taxon>
        <taxon>Fungi</taxon>
        <taxon>Dikarya</taxon>
        <taxon>Basidiomycota</taxon>
        <taxon>Ustilaginomycotina</taxon>
        <taxon>Exobasidiomycetes</taxon>
        <taxon>Exobasidiales</taxon>
        <taxon>Cryptobasidiaceae</taxon>
        <taxon>Acaromyces</taxon>
    </lineage>
</organism>
<feature type="compositionally biased region" description="Polar residues" evidence="1">
    <location>
        <begin position="198"/>
        <end position="211"/>
    </location>
</feature>
<evidence type="ECO:0000313" key="2">
    <source>
        <dbReference type="EMBL" id="PWN93728.1"/>
    </source>
</evidence>
<evidence type="ECO:0000313" key="3">
    <source>
        <dbReference type="Proteomes" id="UP000245768"/>
    </source>
</evidence>
<feature type="region of interest" description="Disordered" evidence="1">
    <location>
        <begin position="190"/>
        <end position="211"/>
    </location>
</feature>
<dbReference type="EMBL" id="KZ819634">
    <property type="protein sequence ID" value="PWN93728.1"/>
    <property type="molecule type" value="Genomic_DNA"/>
</dbReference>
<reference evidence="2" key="1">
    <citation type="journal article" date="2018" name="Mol. Biol. Evol.">
        <title>Broad Genomic Sampling Reveals a Smut Pathogenic Ancestry of the Fungal Clade Ustilaginomycotina.</title>
        <authorList>
            <person name="Kijpornyongpan T."/>
            <person name="Mondo S.J."/>
            <person name="Barry K."/>
            <person name="Sandor L."/>
            <person name="Lee J."/>
            <person name="Lipzen A."/>
            <person name="Pangilinan J."/>
            <person name="LaButti K."/>
            <person name="Hainaut M."/>
            <person name="Henrissat B."/>
            <person name="Grigoriev I.V."/>
            <person name="Spatafora J.W."/>
            <person name="Aime M.C."/>
        </authorList>
    </citation>
    <scope>NUCLEOTIDE SEQUENCE [LARGE SCALE GENOMIC DNA]</scope>
    <source>
        <strain evidence="2">MCA 4198</strain>
    </source>
</reference>
<dbReference type="RefSeq" id="XP_025380926.1">
    <property type="nucleotide sequence ID" value="XM_025524475.1"/>
</dbReference>
<dbReference type="PROSITE" id="PS51257">
    <property type="entry name" value="PROKAR_LIPOPROTEIN"/>
    <property type="match status" value="1"/>
</dbReference>
<dbReference type="GeneID" id="37046391"/>
<sequence>MSSSEQRVAVSTALTPRKRVFLSLSQLWLAGCLISTAKGVEDQGCACALYFLWCACRNEGRTFTKIVSRTKNAKQFPKFVSHFLLLPSYPISRRSHLPLKSSFPPSPSSLVLAASSLSLQNRLIRRNPSAPKRSGFFSFGTRRRHSQLFFFFFLLGPLTFRRSLKRIYRAGVQVTPPLRNTKYIPSSLSLRPEAATERPTSAIRQQRGSQK</sequence>
<dbReference type="InParanoid" id="A0A316YYL5"/>
<accession>A0A316YYL5</accession>
<proteinExistence type="predicted"/>
<keyword evidence="3" id="KW-1185">Reference proteome</keyword>
<evidence type="ECO:0000256" key="1">
    <source>
        <dbReference type="SAM" id="MobiDB-lite"/>
    </source>
</evidence>